<comment type="caution">
    <text evidence="2">The sequence shown here is derived from an EMBL/GenBank/DDBJ whole genome shotgun (WGS) entry which is preliminary data.</text>
</comment>
<evidence type="ECO:0000313" key="2">
    <source>
        <dbReference type="EMBL" id="KAK5978875.1"/>
    </source>
</evidence>
<keyword evidence="3" id="KW-1185">Reference proteome</keyword>
<protein>
    <submittedName>
        <fullName evidence="2">CRAL-TRIO domain-containing protein</fullName>
    </submittedName>
</protein>
<organism evidence="2 3">
    <name type="scientific">Trichostrongylus colubriformis</name>
    <name type="common">Black scour worm</name>
    <dbReference type="NCBI Taxonomy" id="6319"/>
    <lineage>
        <taxon>Eukaryota</taxon>
        <taxon>Metazoa</taxon>
        <taxon>Ecdysozoa</taxon>
        <taxon>Nematoda</taxon>
        <taxon>Chromadorea</taxon>
        <taxon>Rhabditida</taxon>
        <taxon>Rhabditina</taxon>
        <taxon>Rhabditomorpha</taxon>
        <taxon>Strongyloidea</taxon>
        <taxon>Trichostrongylidae</taxon>
        <taxon>Trichostrongylus</taxon>
    </lineage>
</organism>
<dbReference type="GO" id="GO:0080025">
    <property type="term" value="F:phosphatidylinositol-3,5-bisphosphate binding"/>
    <property type="evidence" value="ECO:0007669"/>
    <property type="project" value="TreeGrafter"/>
</dbReference>
<accession>A0AAN8FM33</accession>
<reference evidence="2 3" key="1">
    <citation type="submission" date="2019-10" db="EMBL/GenBank/DDBJ databases">
        <title>Assembly and Annotation for the nematode Trichostrongylus colubriformis.</title>
        <authorList>
            <person name="Martin J."/>
        </authorList>
    </citation>
    <scope>NUCLEOTIDE SEQUENCE [LARGE SCALE GENOMIC DNA]</scope>
    <source>
        <strain evidence="2">G859</strain>
        <tissue evidence="2">Whole worm</tissue>
    </source>
</reference>
<dbReference type="GO" id="GO:0010314">
    <property type="term" value="F:phosphatidylinositol-5-phosphate binding"/>
    <property type="evidence" value="ECO:0007669"/>
    <property type="project" value="TreeGrafter"/>
</dbReference>
<dbReference type="GO" id="GO:0032266">
    <property type="term" value="F:phosphatidylinositol-3-phosphate binding"/>
    <property type="evidence" value="ECO:0007669"/>
    <property type="project" value="TreeGrafter"/>
</dbReference>
<dbReference type="SUPFAM" id="SSF52087">
    <property type="entry name" value="CRAL/TRIO domain"/>
    <property type="match status" value="1"/>
</dbReference>
<feature type="domain" description="CRAL-TRIO" evidence="1">
    <location>
        <begin position="1"/>
        <end position="80"/>
    </location>
</feature>
<dbReference type="InterPro" id="IPR001251">
    <property type="entry name" value="CRAL-TRIO_dom"/>
</dbReference>
<dbReference type="PROSITE" id="PS50191">
    <property type="entry name" value="CRAL_TRIO"/>
    <property type="match status" value="1"/>
</dbReference>
<proteinExistence type="predicted"/>
<dbReference type="GO" id="GO:0043325">
    <property type="term" value="F:phosphatidylinositol-3,4-bisphosphate binding"/>
    <property type="evidence" value="ECO:0007669"/>
    <property type="project" value="TreeGrafter"/>
</dbReference>
<gene>
    <name evidence="2" type="ORF">GCK32_002596</name>
</gene>
<dbReference type="Proteomes" id="UP001331761">
    <property type="component" value="Unassembled WGS sequence"/>
</dbReference>
<dbReference type="SUPFAM" id="SSF46966">
    <property type="entry name" value="Spectrin repeat"/>
    <property type="match status" value="1"/>
</dbReference>
<feature type="non-terminal residue" evidence="2">
    <location>
        <position position="285"/>
    </location>
</feature>
<dbReference type="AlphaFoldDB" id="A0AAN8FM33"/>
<dbReference type="EMBL" id="WIXE01008918">
    <property type="protein sequence ID" value="KAK5978875.1"/>
    <property type="molecule type" value="Genomic_DNA"/>
</dbReference>
<dbReference type="PANTHER" id="PTHR46607">
    <property type="entry name" value="SEC14 DOMAIN AND SPECTRIN REPEAT-CONTAINING PROTEIN 1"/>
    <property type="match status" value="1"/>
</dbReference>
<dbReference type="GO" id="GO:0005546">
    <property type="term" value="F:phosphatidylinositol-4,5-bisphosphate binding"/>
    <property type="evidence" value="ECO:0007669"/>
    <property type="project" value="TreeGrafter"/>
</dbReference>
<dbReference type="InterPro" id="IPR036865">
    <property type="entry name" value="CRAL-TRIO_dom_sf"/>
</dbReference>
<dbReference type="GO" id="GO:0070273">
    <property type="term" value="F:phosphatidylinositol-4-phosphate binding"/>
    <property type="evidence" value="ECO:0007669"/>
    <property type="project" value="TreeGrafter"/>
</dbReference>
<dbReference type="PANTHER" id="PTHR46607:SF1">
    <property type="entry name" value="SEC14 DOMAIN AND SPECTRIN REPEAT-CONTAINING PROTEIN 1"/>
    <property type="match status" value="1"/>
</dbReference>
<evidence type="ECO:0000313" key="3">
    <source>
        <dbReference type="Proteomes" id="UP001331761"/>
    </source>
</evidence>
<sequence>MSPKALKNVLRACQQAFYHRIRMAIIVQPDKFFHQQKINLDLIMEGYEFRTLLVSLHKLSKYIDISQLPEIFGGTYTYDAEKWCDEREKIEAMMAELSSLQQDIIQANGRLQISSDDATIAAAKALKDKISEVERLAALPQKEAELSRVTAENEERCRMLEEHAEGVNRLLDWIEGPGEKWLLTLHEIGENKDEARQLVKEHQQLALKSKEIVSQADELAELASRLMAAVPAHSITLEKAREQVRALARQYANRVERQTGMARQSEEFHTRVSDVSSFNQPIKYF</sequence>
<dbReference type="Gene3D" id="1.20.58.60">
    <property type="match status" value="1"/>
</dbReference>
<evidence type="ECO:0000259" key="1">
    <source>
        <dbReference type="PROSITE" id="PS50191"/>
    </source>
</evidence>
<name>A0AAN8FM33_TRICO</name>